<organism evidence="1 2">
    <name type="scientific">Rousettus aegyptiacus</name>
    <name type="common">Egyptian fruit bat</name>
    <name type="synonym">Pteropus aegyptiacus</name>
    <dbReference type="NCBI Taxonomy" id="9407"/>
    <lineage>
        <taxon>Eukaryota</taxon>
        <taxon>Metazoa</taxon>
        <taxon>Chordata</taxon>
        <taxon>Craniata</taxon>
        <taxon>Vertebrata</taxon>
        <taxon>Euteleostomi</taxon>
        <taxon>Mammalia</taxon>
        <taxon>Eutheria</taxon>
        <taxon>Laurasiatheria</taxon>
        <taxon>Chiroptera</taxon>
        <taxon>Yinpterochiroptera</taxon>
        <taxon>Pteropodoidea</taxon>
        <taxon>Pteropodidae</taxon>
        <taxon>Rousettinae</taxon>
        <taxon>Rousettus</taxon>
    </lineage>
</organism>
<dbReference type="AlphaFoldDB" id="A0A7J8HQZ4"/>
<gene>
    <name evidence="1" type="ORF">HJG63_010916</name>
</gene>
<keyword evidence="2" id="KW-1185">Reference proteome</keyword>
<proteinExistence type="predicted"/>
<accession>A0A7J8HQZ4</accession>
<evidence type="ECO:0000313" key="2">
    <source>
        <dbReference type="Proteomes" id="UP000593571"/>
    </source>
</evidence>
<evidence type="ECO:0000313" key="1">
    <source>
        <dbReference type="EMBL" id="KAF6474747.1"/>
    </source>
</evidence>
<dbReference type="EMBL" id="JACASE010000004">
    <property type="protein sequence ID" value="KAF6474747.1"/>
    <property type="molecule type" value="Genomic_DNA"/>
</dbReference>
<comment type="caution">
    <text evidence="1">The sequence shown here is derived from an EMBL/GenBank/DDBJ whole genome shotgun (WGS) entry which is preliminary data.</text>
</comment>
<reference evidence="1 2" key="1">
    <citation type="journal article" date="2020" name="Nature">
        <title>Six reference-quality genomes reveal evolution of bat adaptations.</title>
        <authorList>
            <person name="Jebb D."/>
            <person name="Huang Z."/>
            <person name="Pippel M."/>
            <person name="Hughes G.M."/>
            <person name="Lavrichenko K."/>
            <person name="Devanna P."/>
            <person name="Winkler S."/>
            <person name="Jermiin L.S."/>
            <person name="Skirmuntt E.C."/>
            <person name="Katzourakis A."/>
            <person name="Burkitt-Gray L."/>
            <person name="Ray D.A."/>
            <person name="Sullivan K.A.M."/>
            <person name="Roscito J.G."/>
            <person name="Kirilenko B.M."/>
            <person name="Davalos L.M."/>
            <person name="Corthals A.P."/>
            <person name="Power M.L."/>
            <person name="Jones G."/>
            <person name="Ransome R.D."/>
            <person name="Dechmann D.K.N."/>
            <person name="Locatelli A.G."/>
            <person name="Puechmaille S.J."/>
            <person name="Fedrigo O."/>
            <person name="Jarvis E.D."/>
            <person name="Hiller M."/>
            <person name="Vernes S.C."/>
            <person name="Myers E.W."/>
            <person name="Teeling E.C."/>
        </authorList>
    </citation>
    <scope>NUCLEOTIDE SEQUENCE [LARGE SCALE GENOMIC DNA]</scope>
    <source>
        <strain evidence="1">MRouAeg1</strain>
        <tissue evidence="1">Muscle</tissue>
    </source>
</reference>
<protein>
    <submittedName>
        <fullName evidence="1">Uncharacterized protein</fullName>
    </submittedName>
</protein>
<sequence length="132" mass="15042">MAELGLKSRFFFLNFTSFKKTLSFVFGSGVTYSQRNHNKSLFPWPAESLFLPGRACTLSLQGPVQHFREISSSPCLIPTPDDDLPLLWVTLCPHQRSQSPNPQYLFGNRVFAGYQVKMSSLGWAQIQYDWCS</sequence>
<dbReference type="Proteomes" id="UP000593571">
    <property type="component" value="Unassembled WGS sequence"/>
</dbReference>
<name>A0A7J8HQZ4_ROUAE</name>